<comment type="subcellular location">
    <subcellularLocation>
        <location evidence="5">Nucleus</location>
    </subcellularLocation>
</comment>
<evidence type="ECO:0000256" key="5">
    <source>
        <dbReference type="HAMAP-Rule" id="MF_03040"/>
    </source>
</evidence>
<accession>A0A0C3CGE9</accession>
<dbReference type="GO" id="GO:0034477">
    <property type="term" value="P:U6 snRNA 3'-end processing"/>
    <property type="evidence" value="ECO:0007669"/>
    <property type="project" value="UniProtKB-UniRule"/>
</dbReference>
<dbReference type="Pfam" id="PF09749">
    <property type="entry name" value="HVSL"/>
    <property type="match status" value="1"/>
</dbReference>
<evidence type="ECO:0000256" key="2">
    <source>
        <dbReference type="ARBA" id="ARBA00022801"/>
    </source>
</evidence>
<keyword evidence="4 5" id="KW-0539">Nucleus</keyword>
<gene>
    <name evidence="5" type="primary">USB1</name>
    <name evidence="7" type="ORF">M413DRAFT_26402</name>
</gene>
<dbReference type="InterPro" id="IPR027521">
    <property type="entry name" value="Usb1"/>
</dbReference>
<dbReference type="Proteomes" id="UP000053424">
    <property type="component" value="Unassembled WGS sequence"/>
</dbReference>
<feature type="active site" description="Proton donor/acceptor" evidence="5">
    <location>
        <position position="117"/>
    </location>
</feature>
<comment type="function">
    <text evidence="5">Phosphodiesterase responsible for the U6 snRNA 3' end processing. Acts as an exoribonuclease (RNase) responsible for trimming the poly(U) tract of the last nucleotides in the pre-U6 snRNA molecule, leading to the formation of mature U6 snRNA.</text>
</comment>
<feature type="region of interest" description="Disordered" evidence="6">
    <location>
        <begin position="1"/>
        <end position="39"/>
    </location>
</feature>
<feature type="active site" description="Proton donor/acceptor" evidence="5">
    <location>
        <position position="205"/>
    </location>
</feature>
<dbReference type="GO" id="GO:0016829">
    <property type="term" value="F:lyase activity"/>
    <property type="evidence" value="ECO:0007669"/>
    <property type="project" value="UniProtKB-KW"/>
</dbReference>
<evidence type="ECO:0000313" key="7">
    <source>
        <dbReference type="EMBL" id="KIM43234.1"/>
    </source>
</evidence>
<sequence length="308" mass="33768">MKRPRLVTYSDSSGEEESGEKESVPNPPVKKRKLPPISSSIVAPGPVDIPALHQGRIRTTPHVEGQFAAHVYVSLALGRQSLLYKVLQGVLRDAKEAIPTLRDIWSPVEANAPPDLHISLSRPIFLRAHQREDLKRAVKNIAKAHKPFVLSFAMLSELINDERTRTFLTIEVGAGHLELRSLSDALTPVLQAIRQQGYYANPRFHASFAWALLHRPQGPVELKSVTSDDVCTPPAASEDLQVASSDCTGKAPDPSSFPTIACLPPEVVKSLNERYGKQFSAPKVGAFNVDSITVKIGKDITSWRILGI</sequence>
<evidence type="ECO:0000313" key="8">
    <source>
        <dbReference type="Proteomes" id="UP000053424"/>
    </source>
</evidence>
<protein>
    <recommendedName>
        <fullName evidence="5">U6 snRNA phosphodiesterase</fullName>
        <ecNumber evidence="5">3.1.4.-</ecNumber>
    </recommendedName>
</protein>
<name>A0A0C3CGE9_HEBCY</name>
<keyword evidence="3" id="KW-0456">Lyase</keyword>
<dbReference type="PANTHER" id="PTHR13522">
    <property type="entry name" value="U6 SNRNA PHOSPHODIESTERASE 1"/>
    <property type="match status" value="1"/>
</dbReference>
<dbReference type="PANTHER" id="PTHR13522:SF3">
    <property type="entry name" value="U6 SNRNA PHOSPHODIESTERASE 1"/>
    <property type="match status" value="1"/>
</dbReference>
<dbReference type="Gene3D" id="3.90.1140.10">
    <property type="entry name" value="Cyclic phosphodiesterase"/>
    <property type="match status" value="1"/>
</dbReference>
<evidence type="ECO:0000256" key="3">
    <source>
        <dbReference type="ARBA" id="ARBA00023239"/>
    </source>
</evidence>
<reference evidence="8" key="2">
    <citation type="submission" date="2015-01" db="EMBL/GenBank/DDBJ databases">
        <title>Evolutionary Origins and Diversification of the Mycorrhizal Mutualists.</title>
        <authorList>
            <consortium name="DOE Joint Genome Institute"/>
            <consortium name="Mycorrhizal Genomics Consortium"/>
            <person name="Kohler A."/>
            <person name="Kuo A."/>
            <person name="Nagy L.G."/>
            <person name="Floudas D."/>
            <person name="Copeland A."/>
            <person name="Barry K.W."/>
            <person name="Cichocki N."/>
            <person name="Veneault-Fourrey C."/>
            <person name="LaButti K."/>
            <person name="Lindquist E.A."/>
            <person name="Lipzen A."/>
            <person name="Lundell T."/>
            <person name="Morin E."/>
            <person name="Murat C."/>
            <person name="Riley R."/>
            <person name="Ohm R."/>
            <person name="Sun H."/>
            <person name="Tunlid A."/>
            <person name="Henrissat B."/>
            <person name="Grigoriev I.V."/>
            <person name="Hibbett D.S."/>
            <person name="Martin F."/>
        </authorList>
    </citation>
    <scope>NUCLEOTIDE SEQUENCE [LARGE SCALE GENOMIC DNA]</scope>
    <source>
        <strain evidence="8">h7</strain>
    </source>
</reference>
<evidence type="ECO:0000256" key="6">
    <source>
        <dbReference type="SAM" id="MobiDB-lite"/>
    </source>
</evidence>
<dbReference type="EC" id="3.1.4.-" evidence="5"/>
<comment type="similarity">
    <text evidence="5">Belongs to the 2H phosphoesterase superfamily. USB1 family.</text>
</comment>
<dbReference type="STRING" id="686832.A0A0C3CGE9"/>
<dbReference type="HOGENOM" id="CLU_057212_1_0_1"/>
<dbReference type="EMBL" id="KN831776">
    <property type="protein sequence ID" value="KIM43234.1"/>
    <property type="molecule type" value="Genomic_DNA"/>
</dbReference>
<organism evidence="7 8">
    <name type="scientific">Hebeloma cylindrosporum</name>
    <dbReference type="NCBI Taxonomy" id="76867"/>
    <lineage>
        <taxon>Eukaryota</taxon>
        <taxon>Fungi</taxon>
        <taxon>Dikarya</taxon>
        <taxon>Basidiomycota</taxon>
        <taxon>Agaricomycotina</taxon>
        <taxon>Agaricomycetes</taxon>
        <taxon>Agaricomycetidae</taxon>
        <taxon>Agaricales</taxon>
        <taxon>Agaricineae</taxon>
        <taxon>Hymenogastraceae</taxon>
        <taxon>Hebeloma</taxon>
    </lineage>
</organism>
<dbReference type="GO" id="GO:0005634">
    <property type="term" value="C:nucleus"/>
    <property type="evidence" value="ECO:0007669"/>
    <property type="project" value="UniProtKB-SubCell"/>
</dbReference>
<dbReference type="AlphaFoldDB" id="A0A0C3CGE9"/>
<dbReference type="GO" id="GO:1990838">
    <property type="term" value="F:poly(U)-specific exoribonuclease activity, producing 3' uridine cyclic phosphate ends"/>
    <property type="evidence" value="ECO:0007669"/>
    <property type="project" value="UniProtKB-UniRule"/>
</dbReference>
<evidence type="ECO:0000256" key="4">
    <source>
        <dbReference type="ARBA" id="ARBA00023242"/>
    </source>
</evidence>
<evidence type="ECO:0000256" key="1">
    <source>
        <dbReference type="ARBA" id="ARBA00022722"/>
    </source>
</evidence>
<keyword evidence="2 5" id="KW-0378">Hydrolase</keyword>
<dbReference type="HAMAP" id="MF_03040">
    <property type="entry name" value="USB1"/>
    <property type="match status" value="1"/>
</dbReference>
<reference evidence="7 8" key="1">
    <citation type="submission" date="2014-04" db="EMBL/GenBank/DDBJ databases">
        <authorList>
            <consortium name="DOE Joint Genome Institute"/>
            <person name="Kuo A."/>
            <person name="Gay G."/>
            <person name="Dore J."/>
            <person name="Kohler A."/>
            <person name="Nagy L.G."/>
            <person name="Floudas D."/>
            <person name="Copeland A."/>
            <person name="Barry K.W."/>
            <person name="Cichocki N."/>
            <person name="Veneault-Fourrey C."/>
            <person name="LaButti K."/>
            <person name="Lindquist E.A."/>
            <person name="Lipzen A."/>
            <person name="Lundell T."/>
            <person name="Morin E."/>
            <person name="Murat C."/>
            <person name="Sun H."/>
            <person name="Tunlid A."/>
            <person name="Henrissat B."/>
            <person name="Grigoriev I.V."/>
            <person name="Hibbett D.S."/>
            <person name="Martin F."/>
            <person name="Nordberg H.P."/>
            <person name="Cantor M.N."/>
            <person name="Hua S.X."/>
        </authorList>
    </citation>
    <scope>NUCLEOTIDE SEQUENCE [LARGE SCALE GENOMIC DNA]</scope>
    <source>
        <strain evidence="8">h7</strain>
    </source>
</reference>
<keyword evidence="8" id="KW-1185">Reference proteome</keyword>
<dbReference type="OrthoDB" id="49151at2759"/>
<keyword evidence="1 5" id="KW-0540">Nuclease</keyword>
<proteinExistence type="inferred from homology"/>